<protein>
    <submittedName>
        <fullName evidence="1">Uncharacterized protein</fullName>
    </submittedName>
</protein>
<reference evidence="1 2" key="1">
    <citation type="journal article" date="2018" name="Front. Microbiol.">
        <title>Genome-Wide Analysis of Corynespora cassiicola Leaf Fall Disease Putative Effectors.</title>
        <authorList>
            <person name="Lopez D."/>
            <person name="Ribeiro S."/>
            <person name="Label P."/>
            <person name="Fumanal B."/>
            <person name="Venisse J.S."/>
            <person name="Kohler A."/>
            <person name="de Oliveira R.R."/>
            <person name="Labutti K."/>
            <person name="Lipzen A."/>
            <person name="Lail K."/>
            <person name="Bauer D."/>
            <person name="Ohm R.A."/>
            <person name="Barry K.W."/>
            <person name="Spatafora J."/>
            <person name="Grigoriev I.V."/>
            <person name="Martin F.M."/>
            <person name="Pujade-Renaud V."/>
        </authorList>
    </citation>
    <scope>NUCLEOTIDE SEQUENCE [LARGE SCALE GENOMIC DNA]</scope>
    <source>
        <strain evidence="1 2">Philippines</strain>
    </source>
</reference>
<accession>A0A2T2P5A1</accession>
<proteinExistence type="predicted"/>
<evidence type="ECO:0000313" key="2">
    <source>
        <dbReference type="Proteomes" id="UP000240883"/>
    </source>
</evidence>
<organism evidence="1 2">
    <name type="scientific">Corynespora cassiicola Philippines</name>
    <dbReference type="NCBI Taxonomy" id="1448308"/>
    <lineage>
        <taxon>Eukaryota</taxon>
        <taxon>Fungi</taxon>
        <taxon>Dikarya</taxon>
        <taxon>Ascomycota</taxon>
        <taxon>Pezizomycotina</taxon>
        <taxon>Dothideomycetes</taxon>
        <taxon>Pleosporomycetidae</taxon>
        <taxon>Pleosporales</taxon>
        <taxon>Corynesporascaceae</taxon>
        <taxon>Corynespora</taxon>
    </lineage>
</organism>
<name>A0A2T2P5A1_CORCC</name>
<keyword evidence="2" id="KW-1185">Reference proteome</keyword>
<dbReference type="EMBL" id="KZ678129">
    <property type="protein sequence ID" value="PSN72865.1"/>
    <property type="molecule type" value="Genomic_DNA"/>
</dbReference>
<dbReference type="Proteomes" id="UP000240883">
    <property type="component" value="Unassembled WGS sequence"/>
</dbReference>
<gene>
    <name evidence="1" type="ORF">BS50DRAFT_171878</name>
</gene>
<sequence>MHAQVRVYLHVHGNGSAAQRSSSSDRQRHSLSLHSSSSSYFLFLPFRASFSLSSGRLRLSCPFVGFMIPYPISICGNTPFRPQYSHTHIERIRIHTPQKIKIGLHCTITVSLICMGCTDTAFALIRVRFNSLHSMRCPTLSPPIIFPTAKHYKKPTKHRMIIVKMLQRHHIPSPNPCGRGK</sequence>
<dbReference type="AlphaFoldDB" id="A0A2T2P5A1"/>
<evidence type="ECO:0000313" key="1">
    <source>
        <dbReference type="EMBL" id="PSN72865.1"/>
    </source>
</evidence>